<dbReference type="NCBIfam" id="TIGR00916">
    <property type="entry name" value="2A0604s01"/>
    <property type="match status" value="2"/>
</dbReference>
<dbReference type="InterPro" id="IPR022813">
    <property type="entry name" value="SecD/SecF_arch_bac"/>
</dbReference>
<dbReference type="GO" id="GO:0005886">
    <property type="term" value="C:plasma membrane"/>
    <property type="evidence" value="ECO:0007669"/>
    <property type="project" value="UniProtKB-SubCell"/>
</dbReference>
<dbReference type="FunFam" id="1.20.1640.10:FF:000004">
    <property type="entry name" value="Protein translocase subunit SecD"/>
    <property type="match status" value="1"/>
</dbReference>
<feature type="domain" description="Protein export membrane protein SecD/SecF C-terminal" evidence="12">
    <location>
        <begin position="345"/>
        <end position="514"/>
    </location>
</feature>
<keyword evidence="5 9" id="KW-0653">Protein transport</keyword>
<dbReference type="InterPro" id="IPR005665">
    <property type="entry name" value="SecF_bac"/>
</dbReference>
<feature type="compositionally biased region" description="Basic and acidic residues" evidence="11">
    <location>
        <begin position="829"/>
        <end position="847"/>
    </location>
</feature>
<feature type="domain" description="Protein export membrane protein SecD/SecF C-terminal" evidence="12">
    <location>
        <begin position="637"/>
        <end position="821"/>
    </location>
</feature>
<dbReference type="Pfam" id="PF21760">
    <property type="entry name" value="SecD_1st"/>
    <property type="match status" value="1"/>
</dbReference>
<dbReference type="RefSeq" id="WP_015398188.1">
    <property type="nucleotide sequence ID" value="NC_020300.1"/>
</dbReference>
<dbReference type="NCBIfam" id="TIGR00966">
    <property type="entry name" value="transloc_SecF"/>
    <property type="match status" value="1"/>
</dbReference>
<feature type="domain" description="SecDF P1 head subdomain" evidence="14">
    <location>
        <begin position="235"/>
        <end position="342"/>
    </location>
</feature>
<feature type="transmembrane region" description="Helical" evidence="9">
    <location>
        <begin position="363"/>
        <end position="385"/>
    </location>
</feature>
<sequence length="847" mass="92647">MRVSGWLTTFYCLVLLGGIYVALPNLFSQEQVKNSIFLPDTRVTLGLDLQGGSSLLLEVDAKTLKRDQLRTVLGNVRQKLREKQIHVSGTRIVGDSIVAIVPDPIQNKEAVTALETLITPVPNSFTAASDIAISTQNEAIHITLTEAGVKDRVNNAIEQSLEIIRRRIDQIGVSEPSIQKVGNDRIMVQLPGLQDPKQLRDLLGTTAKMTFHLVPFNVDLNNPPPGVSILPGYIDEKQRYAIYDKISLDGNVLKDARAGFDPQVPGRSIISFTMNSIGSKIFAEITRQNINRPFAIVLDNKVLTAPTINSVIPNGQGQITGNFDSKEASTLAALLRAGSLPAPLTVIEERTVGPNLGADAIKMGLYTGIIGFILVTVFMFVLYGAWGIITDIALALHTILTFAALSLLGATLTLPGIAGIILGIGIAVDANILINERIREESRKGISAFAALDRGFKQAFSTIIDANVTAVIATVLLFWFGTGPVRGFAVTMLLGIIISMFTNITIVRIIMIWAVRKWKIKTLHLQPFFNFVPQNTTFHFMNARFIGIGVSIILSLASIFLFFKPGLNFGIDFVGGSQITITTKEPTNLGTLRSKLSTLNIGEVTLQNIGNENTVLIRVQQQSGGETEQTAAIDKAKTAVQSVYPDAVFDQIEVVGPKISGELASAGFTAVLLAAIAMSLYIWWRFEWFFAAGAIITLVLDTTKMIGFFALFRFDFNLTAIAALLTIVGYSINDKVVVYDRMRENARLYRKMPLRELIDFSINQVLVRCIFTSTSTVLAMLPMALWGGNAVNNFAFPVVFGIIIATSSSIFIAAPILLLLGDRMHKRNKENDKTPQHRADTKTKLPR</sequence>
<dbReference type="Pfam" id="PF02355">
    <property type="entry name" value="SecD_SecF_C"/>
    <property type="match status" value="2"/>
</dbReference>
<feature type="domain" description="Protein translocase subunit SecDF P1" evidence="13">
    <location>
        <begin position="157"/>
        <end position="214"/>
    </location>
</feature>
<feature type="transmembrane region" description="Helical" evidence="9">
    <location>
        <begin position="416"/>
        <end position="434"/>
    </location>
</feature>
<feature type="transmembrane region" description="Helical" evidence="9">
    <location>
        <begin position="718"/>
        <end position="739"/>
    </location>
</feature>
<dbReference type="Proteomes" id="UP000011729">
    <property type="component" value="Chromosome"/>
</dbReference>
<evidence type="ECO:0000256" key="5">
    <source>
        <dbReference type="ARBA" id="ARBA00022927"/>
    </source>
</evidence>
<comment type="subunit">
    <text evidence="10">Forms a complex with SecD. Part of the essential Sec protein translocation apparatus which comprises SecA, SecYEG and auxiliary proteins SecDF-YajC and YidC.</text>
</comment>
<dbReference type="eggNOG" id="COG0341">
    <property type="taxonomic scope" value="Bacteria"/>
</dbReference>
<dbReference type="Pfam" id="PF07549">
    <property type="entry name" value="Sec_GG"/>
    <property type="match status" value="2"/>
</dbReference>
<dbReference type="GO" id="GO:0006605">
    <property type="term" value="P:protein targeting"/>
    <property type="evidence" value="ECO:0007669"/>
    <property type="project" value="UniProtKB-UniRule"/>
</dbReference>
<dbReference type="InterPro" id="IPR022645">
    <property type="entry name" value="SecD/SecF_bac"/>
</dbReference>
<evidence type="ECO:0000256" key="8">
    <source>
        <dbReference type="ARBA" id="ARBA00023136"/>
    </source>
</evidence>
<evidence type="ECO:0000256" key="11">
    <source>
        <dbReference type="SAM" id="MobiDB-lite"/>
    </source>
</evidence>
<dbReference type="NCBIfam" id="TIGR01129">
    <property type="entry name" value="secD"/>
    <property type="match status" value="1"/>
</dbReference>
<feature type="transmembrane region" description="Helical" evidence="9">
    <location>
        <begin position="545"/>
        <end position="563"/>
    </location>
</feature>
<keyword evidence="7 9" id="KW-0811">Translocation</keyword>
<evidence type="ECO:0000256" key="3">
    <source>
        <dbReference type="ARBA" id="ARBA00022475"/>
    </source>
</evidence>
<gene>
    <name evidence="15" type="primary">secDF</name>
    <name evidence="9" type="synonym">secD</name>
    <name evidence="10" type="synonym">secF</name>
    <name evidence="15" type="ordered locus">BAnh1_08020</name>
</gene>
<dbReference type="InterPro" id="IPR054384">
    <property type="entry name" value="SecDF_P1_head"/>
</dbReference>
<evidence type="ECO:0000259" key="14">
    <source>
        <dbReference type="Pfam" id="PF22599"/>
    </source>
</evidence>
<comment type="caution">
    <text evidence="9">Lacks conserved residue(s) required for the propagation of feature annotation.</text>
</comment>
<feature type="transmembrane region" description="Helical" evidence="9">
    <location>
        <begin position="794"/>
        <end position="820"/>
    </location>
</feature>
<dbReference type="InterPro" id="IPR055344">
    <property type="entry name" value="SecD_SecF_C_bact"/>
</dbReference>
<keyword evidence="4 9" id="KW-0812">Transmembrane</keyword>
<evidence type="ECO:0000256" key="6">
    <source>
        <dbReference type="ARBA" id="ARBA00022989"/>
    </source>
</evidence>
<evidence type="ECO:0000313" key="15">
    <source>
        <dbReference type="EMBL" id="AGF74681.1"/>
    </source>
</evidence>
<organism evidence="15 16">
    <name type="scientific">Bartonella australis (strain Aust/NH1)</name>
    <dbReference type="NCBI Taxonomy" id="1094489"/>
    <lineage>
        <taxon>Bacteria</taxon>
        <taxon>Pseudomonadati</taxon>
        <taxon>Pseudomonadota</taxon>
        <taxon>Alphaproteobacteria</taxon>
        <taxon>Hyphomicrobiales</taxon>
        <taxon>Bartonellaceae</taxon>
        <taxon>Bartonella</taxon>
    </lineage>
</organism>
<comment type="subcellular location">
    <subcellularLocation>
        <location evidence="9">Cell inner membrane</location>
        <topology evidence="9">Multi-pass membrane protein</topology>
    </subcellularLocation>
    <subcellularLocation>
        <location evidence="1">Cell membrane</location>
        <topology evidence="1">Multi-pass membrane protein</topology>
    </subcellularLocation>
</comment>
<keyword evidence="16" id="KW-1185">Reference proteome</keyword>
<dbReference type="HAMAP" id="MF_01463_B">
    <property type="entry name" value="SecD_B"/>
    <property type="match status" value="1"/>
</dbReference>
<dbReference type="eggNOG" id="COG0342">
    <property type="taxonomic scope" value="Bacteria"/>
</dbReference>
<evidence type="ECO:0000313" key="16">
    <source>
        <dbReference type="Proteomes" id="UP000011729"/>
    </source>
</evidence>
<evidence type="ECO:0000259" key="12">
    <source>
        <dbReference type="Pfam" id="PF02355"/>
    </source>
</evidence>
<reference evidence="15 16" key="1">
    <citation type="journal article" date="2013" name="PLoS Genet.">
        <title>A gene transfer agent and a dynamic repertoire of secretion systems hold the keys to the explosive radiation of the emerging pathogen Bartonella.</title>
        <authorList>
            <person name="Guy L."/>
            <person name="Nystedt B."/>
            <person name="Toft C."/>
            <person name="Zaremba-Niedzwiedzka K."/>
            <person name="Berglund E.C."/>
            <person name="Granberg F."/>
            <person name="Naslund K."/>
            <person name="Eriksson A.S."/>
            <person name="Andersson S.G."/>
        </authorList>
    </citation>
    <scope>NUCLEOTIDE SEQUENCE [LARGE SCALE GENOMIC DNA]</scope>
    <source>
        <strain evidence="15 16">Aust/NH1</strain>
    </source>
</reference>
<accession>M1PDL2</accession>
<dbReference type="OrthoDB" id="9805019at2"/>
<feature type="transmembrane region" description="Helical" evidence="9">
    <location>
        <begin position="459"/>
        <end position="480"/>
    </location>
</feature>
<dbReference type="EMBL" id="CP003123">
    <property type="protein sequence ID" value="AGF74681.1"/>
    <property type="molecule type" value="Genomic_DNA"/>
</dbReference>
<dbReference type="NCBIfam" id="NF009583">
    <property type="entry name" value="PRK13024.1-3"/>
    <property type="match status" value="1"/>
</dbReference>
<dbReference type="AlphaFoldDB" id="M1PDL2"/>
<dbReference type="KEGG" id="baus:BAnh1_08020"/>
<name>M1PDL2_BARAA</name>
<comment type="similarity">
    <text evidence="9">Belongs to the SecD/SecF family. SecD subfamily.</text>
</comment>
<dbReference type="PANTHER" id="PTHR30081:SF1">
    <property type="entry name" value="PROTEIN TRANSLOCASE SUBUNIT SECD"/>
    <property type="match status" value="1"/>
</dbReference>
<dbReference type="Gene3D" id="1.20.1640.10">
    <property type="entry name" value="Multidrug efflux transporter AcrB transmembrane domain"/>
    <property type="match status" value="2"/>
</dbReference>
<dbReference type="HAMAP" id="MF_01464_B">
    <property type="entry name" value="SecF_B"/>
    <property type="match status" value="1"/>
</dbReference>
<comment type="function">
    <text evidence="9">Part of the Sec protein translocase complex. Interacts with the SecYEG preprotein conducting channel. SecDF uses the proton motive force (PMF) to complete protein translocation after the ATP-dependent function of SecA.</text>
</comment>
<keyword evidence="3 9" id="KW-1003">Cell membrane</keyword>
<dbReference type="InterPro" id="IPR048631">
    <property type="entry name" value="SecD_1st"/>
</dbReference>
<protein>
    <recommendedName>
        <fullName evidence="9 10">Multifunctional fusion protein</fullName>
    </recommendedName>
    <domain>
        <recommendedName>
            <fullName evidence="9">Protein translocase subunit SecD</fullName>
        </recommendedName>
    </domain>
    <domain>
        <recommendedName>
            <fullName evidence="10">Protein-export membrane protein SecF</fullName>
        </recommendedName>
    </domain>
</protein>
<dbReference type="InterPro" id="IPR022646">
    <property type="entry name" value="SecD/SecF_CS"/>
</dbReference>
<evidence type="ECO:0000259" key="13">
    <source>
        <dbReference type="Pfam" id="PF21760"/>
    </source>
</evidence>
<evidence type="ECO:0000256" key="4">
    <source>
        <dbReference type="ARBA" id="ARBA00022692"/>
    </source>
</evidence>
<dbReference type="GO" id="GO:0065002">
    <property type="term" value="P:intracellular protein transmembrane transport"/>
    <property type="evidence" value="ECO:0007669"/>
    <property type="project" value="UniProtKB-UniRule"/>
</dbReference>
<dbReference type="Gene3D" id="3.30.1360.200">
    <property type="match status" value="1"/>
</dbReference>
<evidence type="ECO:0000256" key="9">
    <source>
        <dbReference type="HAMAP-Rule" id="MF_01463"/>
    </source>
</evidence>
<dbReference type="PRINTS" id="PR01755">
    <property type="entry name" value="SECFTRNLCASE"/>
</dbReference>
<keyword evidence="8 9" id="KW-0472">Membrane</keyword>
<keyword evidence="2 9" id="KW-0813">Transport</keyword>
<dbReference type="GO" id="GO:0043952">
    <property type="term" value="P:protein transport by the Sec complex"/>
    <property type="evidence" value="ECO:0007669"/>
    <property type="project" value="UniProtKB-UniRule"/>
</dbReference>
<keyword evidence="6 9" id="KW-1133">Transmembrane helix</keyword>
<feature type="transmembrane region" description="Helical" evidence="9">
    <location>
        <begin position="492"/>
        <end position="515"/>
    </location>
</feature>
<dbReference type="Pfam" id="PF22599">
    <property type="entry name" value="SecDF_P1_head"/>
    <property type="match status" value="1"/>
</dbReference>
<dbReference type="InterPro" id="IPR048634">
    <property type="entry name" value="SecD_SecF_C"/>
</dbReference>
<evidence type="ECO:0000256" key="2">
    <source>
        <dbReference type="ARBA" id="ARBA00022448"/>
    </source>
</evidence>
<feature type="transmembrane region" description="Helical" evidence="9">
    <location>
        <begin position="663"/>
        <end position="683"/>
    </location>
</feature>
<feature type="region of interest" description="Disordered" evidence="11">
    <location>
        <begin position="828"/>
        <end position="847"/>
    </location>
</feature>
<dbReference type="PANTHER" id="PTHR30081">
    <property type="entry name" value="PROTEIN-EXPORT MEMBRANE PROTEIN SEC"/>
    <property type="match status" value="1"/>
</dbReference>
<dbReference type="InterPro" id="IPR005791">
    <property type="entry name" value="SecD"/>
</dbReference>
<dbReference type="SUPFAM" id="SSF82866">
    <property type="entry name" value="Multidrug efflux transporter AcrB transmembrane domain"/>
    <property type="match status" value="2"/>
</dbReference>
<comment type="subunit">
    <text evidence="9">Forms a complex with SecF. Part of the essential Sec protein translocation apparatus which comprises SecA, SecYEG and auxiliary proteins SecDF-YajC and YidC.</text>
</comment>
<evidence type="ECO:0000256" key="10">
    <source>
        <dbReference type="HAMAP-Rule" id="MF_01464"/>
    </source>
</evidence>
<dbReference type="STRING" id="1094489.BAnh1_08020"/>
<dbReference type="GO" id="GO:0015450">
    <property type="term" value="F:protein-transporting ATPase activity"/>
    <property type="evidence" value="ECO:0007669"/>
    <property type="project" value="InterPro"/>
</dbReference>
<evidence type="ECO:0000256" key="1">
    <source>
        <dbReference type="ARBA" id="ARBA00004651"/>
    </source>
</evidence>
<keyword evidence="9" id="KW-0997">Cell inner membrane</keyword>
<comment type="similarity">
    <text evidence="10">Belongs to the SecD/SecF family. SecF subfamily.</text>
</comment>
<proteinExistence type="inferred from homology"/>
<evidence type="ECO:0000256" key="7">
    <source>
        <dbReference type="ARBA" id="ARBA00023010"/>
    </source>
</evidence>
<dbReference type="PATRIC" id="fig|1094489.3.peg.973"/>
<dbReference type="Gene3D" id="3.30.70.3220">
    <property type="match status" value="1"/>
</dbReference>
<feature type="transmembrane region" description="Helical" evidence="9">
    <location>
        <begin position="690"/>
        <end position="712"/>
    </location>
</feature>
<dbReference type="Gene3D" id="3.30.70.3400">
    <property type="match status" value="1"/>
</dbReference>
<feature type="transmembrane region" description="Helical" evidence="9">
    <location>
        <begin position="760"/>
        <end position="782"/>
    </location>
</feature>
<dbReference type="HOGENOM" id="CLU_007894_2_0_5"/>